<gene>
    <name evidence="1" type="ORF">METZ01_LOCUS194077</name>
</gene>
<name>A0A382DU80_9ZZZZ</name>
<reference evidence="1" key="1">
    <citation type="submission" date="2018-05" db="EMBL/GenBank/DDBJ databases">
        <authorList>
            <person name="Lanie J.A."/>
            <person name="Ng W.-L."/>
            <person name="Kazmierczak K.M."/>
            <person name="Andrzejewski T.M."/>
            <person name="Davidsen T.M."/>
            <person name="Wayne K.J."/>
            <person name="Tettelin H."/>
            <person name="Glass J.I."/>
            <person name="Rusch D."/>
            <person name="Podicherti R."/>
            <person name="Tsui H.-C.T."/>
            <person name="Winkler M.E."/>
        </authorList>
    </citation>
    <scope>NUCLEOTIDE SEQUENCE</scope>
</reference>
<accession>A0A382DU80</accession>
<dbReference type="AlphaFoldDB" id="A0A382DU80"/>
<proteinExistence type="predicted"/>
<dbReference type="EMBL" id="UINC01040814">
    <property type="protein sequence ID" value="SVB41223.1"/>
    <property type="molecule type" value="Genomic_DNA"/>
</dbReference>
<evidence type="ECO:0000313" key="1">
    <source>
        <dbReference type="EMBL" id="SVB41223.1"/>
    </source>
</evidence>
<sequence>MKKCNWCGRENLNVYSYCQTCGRGFAKPPQSEPSNFAERVKEVARWARGERKLTQ</sequence>
<protein>
    <recommendedName>
        <fullName evidence="2">RanBP2-type domain-containing protein</fullName>
    </recommendedName>
</protein>
<organism evidence="1">
    <name type="scientific">marine metagenome</name>
    <dbReference type="NCBI Taxonomy" id="408172"/>
    <lineage>
        <taxon>unclassified sequences</taxon>
        <taxon>metagenomes</taxon>
        <taxon>ecological metagenomes</taxon>
    </lineage>
</organism>
<evidence type="ECO:0008006" key="2">
    <source>
        <dbReference type="Google" id="ProtNLM"/>
    </source>
</evidence>